<dbReference type="Proteomes" id="UP001201217">
    <property type="component" value="Unassembled WGS sequence"/>
</dbReference>
<keyword evidence="3" id="KW-1185">Reference proteome</keyword>
<evidence type="ECO:0000256" key="1">
    <source>
        <dbReference type="SAM" id="SignalP"/>
    </source>
</evidence>
<keyword evidence="1" id="KW-0732">Signal</keyword>
<name>A0ABS9EB10_9HYPH</name>
<feature type="signal peptide" evidence="1">
    <location>
        <begin position="1"/>
        <end position="34"/>
    </location>
</feature>
<gene>
    <name evidence="2" type="ORF">L1I42_12775</name>
</gene>
<dbReference type="EMBL" id="JAKGTI010000002">
    <property type="protein sequence ID" value="MCF4099369.1"/>
    <property type="molecule type" value="Genomic_DNA"/>
</dbReference>
<sequence>MVYFTGFGRQKHVRRSFAYAGFALLASLTTPALAEDSYVEFNSGVSVFKLPSNLFFAEREESSPFARLNNLDTDSGILAGGSLGILFGSALPAPVLNADMSTIEFVGVFHGIGGSSSASFYDAGPGERYGWVEMPYVSGYGTNDGSTLETTTNRTARYIEIEALLKNKFEHAEFFFGPEFRHLNQQLDINGDIVGGSTTVNVMENLSTAYSGVTVGTSFDIVETDGWVVNVKGAVSILIASTQYDADYEDSYITQTANLSDMGIAVGSMAKVSFDKQIGPNTSFGGYANVDFLSYSPQINYGSSPGDPANPVMHIGRAPMFGGSIGVILKHDLN</sequence>
<organism evidence="2 3">
    <name type="scientific">Maritalea mediterranea</name>
    <dbReference type="NCBI Taxonomy" id="2909667"/>
    <lineage>
        <taxon>Bacteria</taxon>
        <taxon>Pseudomonadati</taxon>
        <taxon>Pseudomonadota</taxon>
        <taxon>Alphaproteobacteria</taxon>
        <taxon>Hyphomicrobiales</taxon>
        <taxon>Devosiaceae</taxon>
        <taxon>Maritalea</taxon>
    </lineage>
</organism>
<dbReference type="RefSeq" id="WP_236115023.1">
    <property type="nucleotide sequence ID" value="NZ_JAKGTI010000002.1"/>
</dbReference>
<feature type="chain" id="PRO_5045169099" evidence="1">
    <location>
        <begin position="35"/>
        <end position="334"/>
    </location>
</feature>
<evidence type="ECO:0000313" key="2">
    <source>
        <dbReference type="EMBL" id="MCF4099369.1"/>
    </source>
</evidence>
<accession>A0ABS9EB10</accession>
<protein>
    <submittedName>
        <fullName evidence="2">Uncharacterized protein</fullName>
    </submittedName>
</protein>
<reference evidence="2 3" key="1">
    <citation type="submission" date="2022-01" db="EMBL/GenBank/DDBJ databases">
        <title>Maritalea mediterranea sp. nov., isolated from marine plastic residues from the Malva-rosa beach (Valencia, Spain).</title>
        <authorList>
            <person name="Vidal-Verdu A."/>
            <person name="Molina-Menor E."/>
            <person name="Pascual J."/>
            <person name="Pereto J."/>
            <person name="Porcar M."/>
        </authorList>
    </citation>
    <scope>NUCLEOTIDE SEQUENCE [LARGE SCALE GENOMIC DNA]</scope>
    <source>
        <strain evidence="2 3">P4.10X</strain>
    </source>
</reference>
<proteinExistence type="predicted"/>
<evidence type="ECO:0000313" key="3">
    <source>
        <dbReference type="Proteomes" id="UP001201217"/>
    </source>
</evidence>
<comment type="caution">
    <text evidence="2">The sequence shown here is derived from an EMBL/GenBank/DDBJ whole genome shotgun (WGS) entry which is preliminary data.</text>
</comment>